<evidence type="ECO:0000313" key="1">
    <source>
        <dbReference type="EMBL" id="KAI4374567.1"/>
    </source>
</evidence>
<dbReference type="EMBL" id="CM042883">
    <property type="protein sequence ID" value="KAI4374567.1"/>
    <property type="molecule type" value="Genomic_DNA"/>
</dbReference>
<organism evidence="1 2">
    <name type="scientific">Melastoma candidum</name>
    <dbReference type="NCBI Taxonomy" id="119954"/>
    <lineage>
        <taxon>Eukaryota</taxon>
        <taxon>Viridiplantae</taxon>
        <taxon>Streptophyta</taxon>
        <taxon>Embryophyta</taxon>
        <taxon>Tracheophyta</taxon>
        <taxon>Spermatophyta</taxon>
        <taxon>Magnoliopsida</taxon>
        <taxon>eudicotyledons</taxon>
        <taxon>Gunneridae</taxon>
        <taxon>Pentapetalae</taxon>
        <taxon>rosids</taxon>
        <taxon>malvids</taxon>
        <taxon>Myrtales</taxon>
        <taxon>Melastomataceae</taxon>
        <taxon>Melastomatoideae</taxon>
        <taxon>Melastomateae</taxon>
        <taxon>Melastoma</taxon>
    </lineage>
</organism>
<accession>A0ACB9R7Y9</accession>
<comment type="caution">
    <text evidence="1">The sequence shown here is derived from an EMBL/GenBank/DDBJ whole genome shotgun (WGS) entry which is preliminary data.</text>
</comment>
<gene>
    <name evidence="1" type="ORF">MLD38_012548</name>
</gene>
<name>A0ACB9R7Y9_9MYRT</name>
<protein>
    <submittedName>
        <fullName evidence="1">Uncharacterized protein</fullName>
    </submittedName>
</protein>
<sequence>MYSSSSDESLRPERVETGPDGASTKGKGRKIRRSRPPGEGNDAVKMKVQKLQKLVPGGDELKMERLLSRTADYIVHMRLQVDLLQTLLKLHHHPPDGS</sequence>
<evidence type="ECO:0000313" key="2">
    <source>
        <dbReference type="Proteomes" id="UP001057402"/>
    </source>
</evidence>
<proteinExistence type="predicted"/>
<dbReference type="Proteomes" id="UP001057402">
    <property type="component" value="Chromosome 4"/>
</dbReference>
<reference evidence="2" key="1">
    <citation type="journal article" date="2023" name="Front. Plant Sci.">
        <title>Chromosomal-level genome assembly of Melastoma candidum provides insights into trichome evolution.</title>
        <authorList>
            <person name="Zhong Y."/>
            <person name="Wu W."/>
            <person name="Sun C."/>
            <person name="Zou P."/>
            <person name="Liu Y."/>
            <person name="Dai S."/>
            <person name="Zhou R."/>
        </authorList>
    </citation>
    <scope>NUCLEOTIDE SEQUENCE [LARGE SCALE GENOMIC DNA]</scope>
</reference>
<keyword evidence="2" id="KW-1185">Reference proteome</keyword>